<dbReference type="STRING" id="288705.RSal33209_0949"/>
<dbReference type="CDD" id="cd02142">
    <property type="entry name" value="McbC_SagB-like_oxidoreductase"/>
    <property type="match status" value="1"/>
</dbReference>
<dbReference type="RefSeq" id="WP_012244385.1">
    <property type="nucleotide sequence ID" value="NC_010168.1"/>
</dbReference>
<sequence>MPPTSVLAGSDHIALPEVKRPTPVGEVLRTRRSAQRFQSQEVSFHDLAKILSEAACVSSEHGRGAPSAGALYPIDIYLCVVDVAGLAPGFYGLDPFTARLNKLRISTDPRAFLKETLVFQNLAKDSAFHVFFIASFTRQRVKYGQRAYHFALLEAGHLAQAMFMVAQELGVASCPVGGFIDDAVDELLCLDGVEQSVLYSAAFGYEDTSSLSGLGQAS</sequence>
<name>A9WNG3_RENSM</name>
<dbReference type="InterPro" id="IPR020051">
    <property type="entry name" value="SagB-type_dehydrogenase"/>
</dbReference>
<evidence type="ECO:0000259" key="1">
    <source>
        <dbReference type="Pfam" id="PF00881"/>
    </source>
</evidence>
<dbReference type="InterPro" id="IPR000415">
    <property type="entry name" value="Nitroreductase-like"/>
</dbReference>
<dbReference type="KEGG" id="rsa:RSal33209_0949"/>
<dbReference type="SMR" id="A9WNG3"/>
<evidence type="ECO:0000313" key="3">
    <source>
        <dbReference type="Proteomes" id="UP000002007"/>
    </source>
</evidence>
<keyword evidence="3" id="KW-1185">Reference proteome</keyword>
<accession>A9WNG3</accession>
<feature type="domain" description="Nitroreductase" evidence="1">
    <location>
        <begin position="28"/>
        <end position="205"/>
    </location>
</feature>
<evidence type="ECO:0000313" key="2">
    <source>
        <dbReference type="EMBL" id="ABY22690.1"/>
    </source>
</evidence>
<proteinExistence type="predicted"/>
<dbReference type="InterPro" id="IPR029479">
    <property type="entry name" value="Nitroreductase"/>
</dbReference>
<dbReference type="InterPro" id="IPR052544">
    <property type="entry name" value="Bacteriocin_Proc_Enz"/>
</dbReference>
<dbReference type="SUPFAM" id="SSF55469">
    <property type="entry name" value="FMN-dependent nitroreductase-like"/>
    <property type="match status" value="1"/>
</dbReference>
<dbReference type="NCBIfam" id="TIGR03605">
    <property type="entry name" value="antibiot_sagB"/>
    <property type="match status" value="1"/>
</dbReference>
<dbReference type="PANTHER" id="PTHR43745:SF2">
    <property type="entry name" value="NITROREDUCTASE MJ1384-RELATED"/>
    <property type="match status" value="1"/>
</dbReference>
<dbReference type="Gene3D" id="3.40.109.10">
    <property type="entry name" value="NADH Oxidase"/>
    <property type="match status" value="1"/>
</dbReference>
<protein>
    <submittedName>
        <fullName evidence="2">Nitroreductase family protein</fullName>
    </submittedName>
</protein>
<gene>
    <name evidence="2" type="ordered locus">RSal33209_0949</name>
</gene>
<dbReference type="Proteomes" id="UP000002007">
    <property type="component" value="Chromosome"/>
</dbReference>
<dbReference type="Pfam" id="PF00881">
    <property type="entry name" value="Nitroreductase"/>
    <property type="match status" value="1"/>
</dbReference>
<reference evidence="2" key="1">
    <citation type="submission" date="2007-12" db="EMBL/GenBank/DDBJ databases">
        <title>The genome sequence of Renibacterium salmoninarum ATCC 33209 suggests reductive genome evolution from environmental Arthrobacter.</title>
        <authorList>
            <person name="Wiens G.D."/>
            <person name="Rockey D.R."/>
            <person name="Wu Z."/>
            <person name="Gillett W."/>
            <person name="Hayden H."/>
            <person name="Crane S."/>
            <person name="Chen D.S."/>
            <person name="Capri G.R."/>
            <person name="Burnett J.R."/>
            <person name="Ponnerassery S."/>
            <person name="Schipma M.J."/>
            <person name="Burd H."/>
            <person name="Bhattacharyya A."/>
            <person name="Kaul R."/>
            <person name="Rhodes L.D."/>
            <person name="Strom M.S."/>
        </authorList>
    </citation>
    <scope>NUCLEOTIDE SEQUENCE</scope>
    <source>
        <strain evidence="2">ATCC 33209</strain>
    </source>
</reference>
<organism evidence="2 3">
    <name type="scientific">Renibacterium salmoninarum (strain ATCC 33209 / DSM 20767 / JCM 11484 / NBRC 15589 / NCIMB 2235)</name>
    <dbReference type="NCBI Taxonomy" id="288705"/>
    <lineage>
        <taxon>Bacteria</taxon>
        <taxon>Bacillati</taxon>
        <taxon>Actinomycetota</taxon>
        <taxon>Actinomycetes</taxon>
        <taxon>Micrococcales</taxon>
        <taxon>Micrococcaceae</taxon>
        <taxon>Renibacterium</taxon>
    </lineage>
</organism>
<dbReference type="eggNOG" id="COG0778">
    <property type="taxonomic scope" value="Bacteria"/>
</dbReference>
<dbReference type="AlphaFoldDB" id="A9WNG3"/>
<dbReference type="HOGENOM" id="CLU_059362_3_0_11"/>
<dbReference type="PANTHER" id="PTHR43745">
    <property type="entry name" value="NITROREDUCTASE MJ1384-RELATED"/>
    <property type="match status" value="1"/>
</dbReference>
<dbReference type="EMBL" id="CP000910">
    <property type="protein sequence ID" value="ABY22690.1"/>
    <property type="molecule type" value="Genomic_DNA"/>
</dbReference>
<dbReference type="GO" id="GO:0016491">
    <property type="term" value="F:oxidoreductase activity"/>
    <property type="evidence" value="ECO:0007669"/>
    <property type="project" value="InterPro"/>
</dbReference>